<name>A0ABV7HI28_9GAMM</name>
<comment type="caution">
    <text evidence="2">The sequence shown here is derived from an EMBL/GenBank/DDBJ whole genome shotgun (WGS) entry which is preliminary data.</text>
</comment>
<feature type="region of interest" description="Disordered" evidence="1">
    <location>
        <begin position="134"/>
        <end position="164"/>
    </location>
</feature>
<evidence type="ECO:0000313" key="2">
    <source>
        <dbReference type="EMBL" id="MFC3151790.1"/>
    </source>
</evidence>
<sequence length="164" mass="17681">MEEALQEQQEALNENALNNLSLLEGEVSDEPELFDPEEAFKTDDAQQAEADAEEAAAKAGAAMAVGFADTLLRMRYPFVVIPAEQKGQVQEKVAAVISKHGGGLPEWLQPYSEEIELGMTLAATGFGIYLQVQAHNQANQPQPDEPKGGNDASSTSEPEYTMGE</sequence>
<protein>
    <submittedName>
        <fullName evidence="2">Uncharacterized protein</fullName>
    </submittedName>
</protein>
<proteinExistence type="predicted"/>
<keyword evidence="3" id="KW-1185">Reference proteome</keyword>
<reference evidence="3" key="1">
    <citation type="journal article" date="2019" name="Int. J. Syst. Evol. Microbiol.">
        <title>The Global Catalogue of Microorganisms (GCM) 10K type strain sequencing project: providing services to taxonomists for standard genome sequencing and annotation.</title>
        <authorList>
            <consortium name="The Broad Institute Genomics Platform"/>
            <consortium name="The Broad Institute Genome Sequencing Center for Infectious Disease"/>
            <person name="Wu L."/>
            <person name="Ma J."/>
        </authorList>
    </citation>
    <scope>NUCLEOTIDE SEQUENCE [LARGE SCALE GENOMIC DNA]</scope>
    <source>
        <strain evidence="3">KCTC 52438</strain>
    </source>
</reference>
<gene>
    <name evidence="2" type="ORF">ACFOEK_12190</name>
</gene>
<dbReference type="RefSeq" id="WP_386721215.1">
    <property type="nucleotide sequence ID" value="NZ_JBHRSZ010000004.1"/>
</dbReference>
<organism evidence="2 3">
    <name type="scientific">Litoribrevibacter euphylliae</name>
    <dbReference type="NCBI Taxonomy" id="1834034"/>
    <lineage>
        <taxon>Bacteria</taxon>
        <taxon>Pseudomonadati</taxon>
        <taxon>Pseudomonadota</taxon>
        <taxon>Gammaproteobacteria</taxon>
        <taxon>Oceanospirillales</taxon>
        <taxon>Oceanospirillaceae</taxon>
        <taxon>Litoribrevibacter</taxon>
    </lineage>
</organism>
<evidence type="ECO:0000256" key="1">
    <source>
        <dbReference type="SAM" id="MobiDB-lite"/>
    </source>
</evidence>
<dbReference type="EMBL" id="JBHRSZ010000004">
    <property type="protein sequence ID" value="MFC3151790.1"/>
    <property type="molecule type" value="Genomic_DNA"/>
</dbReference>
<dbReference type="Proteomes" id="UP001595476">
    <property type="component" value="Unassembled WGS sequence"/>
</dbReference>
<accession>A0ABV7HI28</accession>
<evidence type="ECO:0000313" key="3">
    <source>
        <dbReference type="Proteomes" id="UP001595476"/>
    </source>
</evidence>